<reference evidence="6 7" key="1">
    <citation type="submission" date="2024-08" db="EMBL/GenBank/DDBJ databases">
        <authorList>
            <person name="Will J Nash"/>
            <person name="Angela Man"/>
            <person name="Seanna McTaggart"/>
            <person name="Kendall Baker"/>
            <person name="Tom Barker"/>
            <person name="Leah Catchpole"/>
            <person name="Alex Durrant"/>
            <person name="Karim Gharbi"/>
            <person name="Naomi Irish"/>
            <person name="Gemy Kaithakottil"/>
            <person name="Debby Ku"/>
            <person name="Aaliyah Providence"/>
            <person name="Felix Shaw"/>
            <person name="David Swarbreck"/>
            <person name="Chris Watkins"/>
            <person name="Ann M. McCartney"/>
            <person name="Giulio Formenti"/>
            <person name="Alice Mouton"/>
            <person name="Noel Vella"/>
            <person name="Bjorn M von Reumont"/>
            <person name="Adriana Vella"/>
            <person name="Wilfried Haerty"/>
        </authorList>
    </citation>
    <scope>NUCLEOTIDE SEQUENCE [LARGE SCALE GENOMIC DNA]</scope>
</reference>
<evidence type="ECO:0008006" key="8">
    <source>
        <dbReference type="Google" id="ProtNLM"/>
    </source>
</evidence>
<name>A0ABP1MW42_XYLVO</name>
<evidence type="ECO:0000256" key="3">
    <source>
        <dbReference type="SAM" id="MobiDB-lite"/>
    </source>
</evidence>
<feature type="domain" description="CCHC-type" evidence="5">
    <location>
        <begin position="951"/>
        <end position="967"/>
    </location>
</feature>
<feature type="compositionally biased region" description="Basic residues" evidence="3">
    <location>
        <begin position="604"/>
        <end position="615"/>
    </location>
</feature>
<keyword evidence="7" id="KW-1185">Reference proteome</keyword>
<evidence type="ECO:0000313" key="7">
    <source>
        <dbReference type="Proteomes" id="UP001642520"/>
    </source>
</evidence>
<dbReference type="SUPFAM" id="SSF56219">
    <property type="entry name" value="DNase I-like"/>
    <property type="match status" value="1"/>
</dbReference>
<comment type="caution">
    <text evidence="6">The sequence shown here is derived from an EMBL/GenBank/DDBJ whole genome shotgun (WGS) entry which is preliminary data.</text>
</comment>
<dbReference type="InterPro" id="IPR013087">
    <property type="entry name" value="Znf_C2H2_type"/>
</dbReference>
<evidence type="ECO:0000313" key="6">
    <source>
        <dbReference type="EMBL" id="CAL7932944.1"/>
    </source>
</evidence>
<feature type="non-terminal residue" evidence="6">
    <location>
        <position position="1358"/>
    </location>
</feature>
<evidence type="ECO:0000259" key="5">
    <source>
        <dbReference type="PROSITE" id="PS50158"/>
    </source>
</evidence>
<feature type="compositionally biased region" description="Polar residues" evidence="3">
    <location>
        <begin position="274"/>
        <end position="286"/>
    </location>
</feature>
<feature type="domain" description="C2H2-type" evidence="4">
    <location>
        <begin position="58"/>
        <end position="86"/>
    </location>
</feature>
<feature type="coiled-coil region" evidence="2">
    <location>
        <begin position="712"/>
        <end position="746"/>
    </location>
</feature>
<organism evidence="6 7">
    <name type="scientific">Xylocopa violacea</name>
    <name type="common">Violet carpenter bee</name>
    <name type="synonym">Apis violacea</name>
    <dbReference type="NCBI Taxonomy" id="135666"/>
    <lineage>
        <taxon>Eukaryota</taxon>
        <taxon>Metazoa</taxon>
        <taxon>Ecdysozoa</taxon>
        <taxon>Arthropoda</taxon>
        <taxon>Hexapoda</taxon>
        <taxon>Insecta</taxon>
        <taxon>Pterygota</taxon>
        <taxon>Neoptera</taxon>
        <taxon>Endopterygota</taxon>
        <taxon>Hymenoptera</taxon>
        <taxon>Apocrita</taxon>
        <taxon>Aculeata</taxon>
        <taxon>Apoidea</taxon>
        <taxon>Anthophila</taxon>
        <taxon>Apidae</taxon>
        <taxon>Xylocopa</taxon>
        <taxon>Xylocopa</taxon>
    </lineage>
</organism>
<feature type="compositionally biased region" description="Basic residues" evidence="3">
    <location>
        <begin position="255"/>
        <end position="273"/>
    </location>
</feature>
<dbReference type="PANTHER" id="PTHR19446">
    <property type="entry name" value="REVERSE TRANSCRIPTASES"/>
    <property type="match status" value="1"/>
</dbReference>
<evidence type="ECO:0000256" key="2">
    <source>
        <dbReference type="SAM" id="Coils"/>
    </source>
</evidence>
<feature type="region of interest" description="Disordered" evidence="3">
    <location>
        <begin position="602"/>
        <end position="661"/>
    </location>
</feature>
<proteinExistence type="predicted"/>
<evidence type="ECO:0000259" key="4">
    <source>
        <dbReference type="PROSITE" id="PS50157"/>
    </source>
</evidence>
<dbReference type="Pfam" id="PF14529">
    <property type="entry name" value="Exo_endo_phos_2"/>
    <property type="match status" value="1"/>
</dbReference>
<dbReference type="PROSITE" id="PS50158">
    <property type="entry name" value="ZF_CCHC"/>
    <property type="match status" value="1"/>
</dbReference>
<feature type="region of interest" description="Disordered" evidence="3">
    <location>
        <begin position="143"/>
        <end position="168"/>
    </location>
</feature>
<dbReference type="Proteomes" id="UP001642520">
    <property type="component" value="Unassembled WGS sequence"/>
</dbReference>
<sequence length="1358" mass="155775">MHIGLLNISSLKSHVTQYHKFDNISYICCKCLRQFKGIHNWECHYPKCKGPPNTTLPYCCEHCELSFGSKRGLSTHERSRHPEIRNQKRMLQTKSKKIGGRSAYEWTQDEVRLLTELEQRFHNLHQINKEIHKYLPSKSIKQISDKRRQLRTRKAAQRDSSSSETEEELYLSANEDEPLVAINISTSVRDIEWESFIIDYIKTIEFPEGSKLDRANIELDALLTEINANVNINEKLEKFINQTLNPLLIGVQKPTKNRCNKKNRANKKKRNQPHTRQTSDYRSTNHASRKRFAYARCQELFNKCPKRLAEYAIKGDFTFMADRSTLPQVSIVDQFYKKLWEDTDPHSNYESVNTDRRRMMDVCPSISVQDVIDRLKRTNFTSAAGIDGIERIHLTKKGTPEILAKLFNIILRSEYYPKAWKLNRTTLIPKLNTDLNNVKNWRPITIGPMIARIFSGILDNKLRQFIDINVRQKGFTREDGCRCNVTILTDAIEVMKSVNGGVVTIVDVAKAFDTVPHQAILKQLEKSKVPNYLCKIITDILIMNPPSATILAVLDRELRQEIKTMLHLPTSTSIGFCYTPRKDGGLAMEGDTSDTERAVITQKYSRKGKHVRKRRLLSETETDMERPQKRNEKDTRAENKTNATEKQRTEESENEHEMDIDSADTGNIRSIKIRAETIQKKLVNHLTNPDNGIKQGTTRYILTKIGNLQSLLQESLLLNSRLEGQIEALKSETRKQRKDFVAAEKKAAIAVQAQPQKMTYAERLGIKSKAAELSNLKQDPPNVAVIRPADKTKFTNSEETKRALIDLVSPKENSLQVKNVRKVQGSAIIVETAKSGNVQTLIQSEKLKSAGLLVDIPVKKNPRIIVYGAPRTENDEDVIQAILDQNCSEQEKKKYAQQMKIAFKTGNKNNKDSCNIVLETSKEAREILIKKERLYIMWQCCRAQDYIAATRCYKCQAYGHTTKHCRKIARLMEQQNIDILLMQEPYNPGGKHIGLNSSSIIITGGKQNCAVQASIAIKRNRLTVLKVAHLSNEHCICIETTSELGRIYFVNMYFQYSHDIDSYLEQLQKILTNLKGEKVIIAADANAKSPLWHSNITDERGEKLEQLIARNNLIVSNEPGNPPTYSSPTGTSNIDVTLITYPAARLMETWTVQENWTSSDHNAIVYSLTKDIIKDSTATSTKTPRFRTSKINWETFRNTLTTEKQEILNNWNNKLEEDIEGAAQTIHNCILNTCNKTLGHRKTRISAVPWWTEALTKLKRHTYRKRKTFQQTKDAEKRAKAKEEYHIIRNKYTTEIRKTKKECWEKFVTDEGNAKPWGTVYKICMQKITPERALATCESGTEHTITWKDTAKGFLQTL</sequence>
<dbReference type="Pfam" id="PF00078">
    <property type="entry name" value="RVT_1"/>
    <property type="match status" value="1"/>
</dbReference>
<keyword evidence="1" id="KW-0863">Zinc-finger</keyword>
<keyword evidence="1" id="KW-0479">Metal-binding</keyword>
<feature type="compositionally biased region" description="Basic and acidic residues" evidence="3">
    <location>
        <begin position="623"/>
        <end position="659"/>
    </location>
</feature>
<accession>A0ABP1MW42</accession>
<dbReference type="CDD" id="cd09077">
    <property type="entry name" value="R1-I-EN"/>
    <property type="match status" value="1"/>
</dbReference>
<gene>
    <name evidence="6" type="ORF">XYLVIOL_LOCUS185</name>
</gene>
<dbReference type="EMBL" id="CAXAJV020000981">
    <property type="protein sequence ID" value="CAL7932944.1"/>
    <property type="molecule type" value="Genomic_DNA"/>
</dbReference>
<keyword evidence="1" id="KW-0862">Zinc</keyword>
<dbReference type="PROSITE" id="PS00028">
    <property type="entry name" value="ZINC_FINGER_C2H2_1"/>
    <property type="match status" value="1"/>
</dbReference>
<protein>
    <recommendedName>
        <fullName evidence="8">Reverse transcriptase domain-containing protein</fullName>
    </recommendedName>
</protein>
<dbReference type="InterPro" id="IPR001878">
    <property type="entry name" value="Znf_CCHC"/>
</dbReference>
<evidence type="ECO:0000256" key="1">
    <source>
        <dbReference type="PROSITE-ProRule" id="PRU00042"/>
    </source>
</evidence>
<dbReference type="PROSITE" id="PS50157">
    <property type="entry name" value="ZINC_FINGER_C2H2_2"/>
    <property type="match status" value="1"/>
</dbReference>
<dbReference type="InterPro" id="IPR036691">
    <property type="entry name" value="Endo/exonu/phosph_ase_sf"/>
</dbReference>
<dbReference type="InterPro" id="IPR000477">
    <property type="entry name" value="RT_dom"/>
</dbReference>
<keyword evidence="2" id="KW-0175">Coiled coil</keyword>
<feature type="region of interest" description="Disordered" evidence="3">
    <location>
        <begin position="255"/>
        <end position="287"/>
    </location>
</feature>
<dbReference type="Gene3D" id="3.60.10.10">
    <property type="entry name" value="Endonuclease/exonuclease/phosphatase"/>
    <property type="match status" value="1"/>
</dbReference>
<dbReference type="InterPro" id="IPR005135">
    <property type="entry name" value="Endo/exonuclease/phosphatase"/>
</dbReference>